<dbReference type="InterPro" id="IPR027417">
    <property type="entry name" value="P-loop_NTPase"/>
</dbReference>
<dbReference type="InterPro" id="IPR050763">
    <property type="entry name" value="ABC_transporter_ATP-binding"/>
</dbReference>
<dbReference type="InterPro" id="IPR003593">
    <property type="entry name" value="AAA+_ATPase"/>
</dbReference>
<keyword evidence="3" id="KW-0547">Nucleotide-binding</keyword>
<dbReference type="PROSITE" id="PS50893">
    <property type="entry name" value="ABC_TRANSPORTER_2"/>
    <property type="match status" value="1"/>
</dbReference>
<evidence type="ECO:0000259" key="5">
    <source>
        <dbReference type="PROSITE" id="PS50893"/>
    </source>
</evidence>
<keyword evidence="4 6" id="KW-0067">ATP-binding</keyword>
<dbReference type="InterPro" id="IPR003439">
    <property type="entry name" value="ABC_transporter-like_ATP-bd"/>
</dbReference>
<dbReference type="OrthoDB" id="9804819at2"/>
<dbReference type="SUPFAM" id="SSF52540">
    <property type="entry name" value="P-loop containing nucleoside triphosphate hydrolases"/>
    <property type="match status" value="1"/>
</dbReference>
<dbReference type="CDD" id="cd03230">
    <property type="entry name" value="ABC_DR_subfamily_A"/>
    <property type="match status" value="1"/>
</dbReference>
<accession>A0A1H8ZB61</accession>
<dbReference type="EMBL" id="FOEN01000001">
    <property type="protein sequence ID" value="SEP61581.1"/>
    <property type="molecule type" value="Genomic_DNA"/>
</dbReference>
<dbReference type="Proteomes" id="UP000198833">
    <property type="component" value="Unassembled WGS sequence"/>
</dbReference>
<evidence type="ECO:0000256" key="3">
    <source>
        <dbReference type="ARBA" id="ARBA00022741"/>
    </source>
</evidence>
<dbReference type="PANTHER" id="PTHR42711">
    <property type="entry name" value="ABC TRANSPORTER ATP-BINDING PROTEIN"/>
    <property type="match status" value="1"/>
</dbReference>
<reference evidence="6 7" key="1">
    <citation type="submission" date="2016-10" db="EMBL/GenBank/DDBJ databases">
        <authorList>
            <person name="de Groot N.N."/>
        </authorList>
    </citation>
    <scope>NUCLEOTIDE SEQUENCE [LARGE SCALE GENOMIC DNA]</scope>
    <source>
        <strain evidence="6 7">DSM 15695</strain>
    </source>
</reference>
<dbReference type="PANTHER" id="PTHR42711:SF5">
    <property type="entry name" value="ABC TRANSPORTER ATP-BINDING PROTEIN NATA"/>
    <property type="match status" value="1"/>
</dbReference>
<dbReference type="SMART" id="SM00382">
    <property type="entry name" value="AAA"/>
    <property type="match status" value="1"/>
</dbReference>
<gene>
    <name evidence="6" type="ORF">SAMN04488558_101204</name>
</gene>
<keyword evidence="7" id="KW-1185">Reference proteome</keyword>
<feature type="domain" description="ABC transporter" evidence="5">
    <location>
        <begin position="6"/>
        <end position="238"/>
    </location>
</feature>
<evidence type="ECO:0000256" key="1">
    <source>
        <dbReference type="ARBA" id="ARBA00005417"/>
    </source>
</evidence>
<name>A0A1H8ZB61_9LACT</name>
<comment type="similarity">
    <text evidence="1">Belongs to the ABC transporter superfamily.</text>
</comment>
<evidence type="ECO:0000313" key="7">
    <source>
        <dbReference type="Proteomes" id="UP000198833"/>
    </source>
</evidence>
<organism evidence="6 7">
    <name type="scientific">Ignavigranum ruoffiae</name>
    <dbReference type="NCBI Taxonomy" id="89093"/>
    <lineage>
        <taxon>Bacteria</taxon>
        <taxon>Bacillati</taxon>
        <taxon>Bacillota</taxon>
        <taxon>Bacilli</taxon>
        <taxon>Lactobacillales</taxon>
        <taxon>Aerococcaceae</taxon>
        <taxon>Ignavigranum</taxon>
    </lineage>
</organism>
<dbReference type="RefSeq" id="WP_092569874.1">
    <property type="nucleotide sequence ID" value="NZ_CP149446.1"/>
</dbReference>
<evidence type="ECO:0000256" key="4">
    <source>
        <dbReference type="ARBA" id="ARBA00022840"/>
    </source>
</evidence>
<dbReference type="GO" id="GO:0016887">
    <property type="term" value="F:ATP hydrolysis activity"/>
    <property type="evidence" value="ECO:0007669"/>
    <property type="project" value="InterPro"/>
</dbReference>
<evidence type="ECO:0000313" key="6">
    <source>
        <dbReference type="EMBL" id="SEP61581.1"/>
    </source>
</evidence>
<keyword evidence="2" id="KW-0813">Transport</keyword>
<dbReference type="Gene3D" id="3.40.50.300">
    <property type="entry name" value="P-loop containing nucleotide triphosphate hydrolases"/>
    <property type="match status" value="1"/>
</dbReference>
<proteinExistence type="inferred from homology"/>
<dbReference type="AlphaFoldDB" id="A0A1H8ZB61"/>
<evidence type="ECO:0000256" key="2">
    <source>
        <dbReference type="ARBA" id="ARBA00022448"/>
    </source>
</evidence>
<sequence length="315" mass="36211">MSNKILTVNNLTKKYDDNIVLSEINLEIEEGKITTILGKNGSGKTTLIKLLLNMIHPTKGNIFFKNENIKNLKHDYYQHTAAVLESVDNLYYYLTGKQNIEYFLSLQKSKLKYNSPHIQKMIKEFNLSQSINKPCGNYSRGMLQKLSLIIALMNKPSILFLDEPTLGLDFESTETICNKIKESSCDNHQTIILTSHQANIIEKLSDNIIIIDKAKILFDGLYGDLKKMNSNHKNFFYIVMNLTENTEKIIKELQLKYNYTFLNNHSIKFYDLTSSDTQKILSDLDDNMSSIQEIKKAQNSLENILKDLYSGGCYD</sequence>
<protein>
    <submittedName>
        <fullName evidence="6">ABC-2 type transport system ATP-binding protein</fullName>
    </submittedName>
</protein>
<dbReference type="GO" id="GO:0005524">
    <property type="term" value="F:ATP binding"/>
    <property type="evidence" value="ECO:0007669"/>
    <property type="project" value="UniProtKB-KW"/>
</dbReference>
<dbReference type="Pfam" id="PF00005">
    <property type="entry name" value="ABC_tran"/>
    <property type="match status" value="1"/>
</dbReference>
<dbReference type="STRING" id="89093.SAMN04488558_101204"/>